<keyword evidence="4" id="KW-0547">Nucleotide-binding</keyword>
<dbReference type="InterPro" id="IPR036890">
    <property type="entry name" value="HATPase_C_sf"/>
</dbReference>
<evidence type="ECO:0000256" key="2">
    <source>
        <dbReference type="ARBA" id="ARBA00012438"/>
    </source>
</evidence>
<dbReference type="RefSeq" id="WP_016267416.1">
    <property type="nucleotide sequence ID" value="NZ_CAXSXH010000048.1"/>
</dbReference>
<evidence type="ECO:0000313" key="12">
    <source>
        <dbReference type="EMBL" id="KAB4311638.1"/>
    </source>
</evidence>
<dbReference type="Proteomes" id="UP001156216">
    <property type="component" value="Chromosome"/>
</dbReference>
<organism evidence="11 16">
    <name type="scientific">Bacteroides thetaiotaomicron</name>
    <dbReference type="NCBI Taxonomy" id="818"/>
    <lineage>
        <taxon>Bacteria</taxon>
        <taxon>Pseudomonadati</taxon>
        <taxon>Bacteroidota</taxon>
        <taxon>Bacteroidia</taxon>
        <taxon>Bacteroidales</taxon>
        <taxon>Bacteroidaceae</taxon>
        <taxon>Bacteroides</taxon>
    </lineage>
</organism>
<evidence type="ECO:0000313" key="13">
    <source>
        <dbReference type="EMBL" id="RHL61093.1"/>
    </source>
</evidence>
<keyword evidence="8" id="KW-1133">Transmembrane helix</keyword>
<evidence type="ECO:0000256" key="7">
    <source>
        <dbReference type="ARBA" id="ARBA00023012"/>
    </source>
</evidence>
<dbReference type="PROSITE" id="PS50109">
    <property type="entry name" value="HIS_KIN"/>
    <property type="match status" value="1"/>
</dbReference>
<reference evidence="13 17" key="2">
    <citation type="submission" date="2018-08" db="EMBL/GenBank/DDBJ databases">
        <title>A genome reference for cultivated species of the human gut microbiota.</title>
        <authorList>
            <person name="Zou Y."/>
            <person name="Xue W."/>
            <person name="Luo G."/>
        </authorList>
    </citation>
    <scope>NUCLEOTIDE SEQUENCE [LARGE SCALE GENOMIC DNA]</scope>
    <source>
        <strain evidence="13 17">AF37-12</strain>
    </source>
</reference>
<evidence type="ECO:0000259" key="9">
    <source>
        <dbReference type="PROSITE" id="PS50109"/>
    </source>
</evidence>
<feature type="domain" description="Histidine kinase" evidence="9">
    <location>
        <begin position="231"/>
        <end position="438"/>
    </location>
</feature>
<dbReference type="Proteomes" id="UP000095541">
    <property type="component" value="Unassembled WGS sequence"/>
</dbReference>
<feature type="transmembrane region" description="Helical" evidence="8">
    <location>
        <begin position="12"/>
        <end position="32"/>
    </location>
</feature>
<dbReference type="InterPro" id="IPR005467">
    <property type="entry name" value="His_kinase_dom"/>
</dbReference>
<keyword evidence="6" id="KW-0067">ATP-binding</keyword>
<dbReference type="PRINTS" id="PR00344">
    <property type="entry name" value="BCTRLSENSOR"/>
</dbReference>
<dbReference type="EC" id="2.7.13.3" evidence="2"/>
<dbReference type="PANTHER" id="PTHR43065:SF46">
    <property type="entry name" value="C4-DICARBOXYLATE TRANSPORT SENSOR PROTEIN DCTB"/>
    <property type="match status" value="1"/>
</dbReference>
<dbReference type="AlphaFoldDB" id="A0A173VFX2"/>
<feature type="transmembrane region" description="Helical" evidence="8">
    <location>
        <begin position="38"/>
        <end position="56"/>
    </location>
</feature>
<keyword evidence="8" id="KW-0472">Membrane</keyword>
<evidence type="ECO:0000313" key="11">
    <source>
        <dbReference type="EMBL" id="CUP83379.1"/>
    </source>
</evidence>
<evidence type="ECO:0000256" key="3">
    <source>
        <dbReference type="ARBA" id="ARBA00022679"/>
    </source>
</evidence>
<evidence type="ECO:0000256" key="5">
    <source>
        <dbReference type="ARBA" id="ARBA00022777"/>
    </source>
</evidence>
<protein>
    <recommendedName>
        <fullName evidence="2">histidine kinase</fullName>
        <ecNumber evidence="2">2.7.13.3</ecNumber>
    </recommendedName>
</protein>
<reference evidence="11 16" key="1">
    <citation type="submission" date="2015-09" db="EMBL/GenBank/DDBJ databases">
        <authorList>
            <consortium name="Pathogen Informatics"/>
        </authorList>
    </citation>
    <scope>NUCLEOTIDE SEQUENCE [LARGE SCALE GENOMIC DNA]</scope>
    <source>
        <strain evidence="11 16">2789STDY5834945</strain>
    </source>
</reference>
<dbReference type="PROSITE" id="PS50112">
    <property type="entry name" value="PAS"/>
    <property type="match status" value="1"/>
</dbReference>
<sequence>MNRILQQVANQYWFRVSLTVICCLATICLGVHQSYVWFSVSACLLILSIIWQVRLYRLHIKQVLFMIDALENNDSAFRFPEESGTPESKQINRALNRVGHILYNVKAETAQQEKYYELILDFVSTGLLVLNDNGAVYQKNKEALRLLGLNVFTHVRQLSKVDATLMEKIENCCSGDKLQVVFHNERGTVNLSIRVSEINVHKEHLRILALNDINIELDEKEIDSWIRLTRVLTHEIMNSVTPITSLSDTLLSMVEDKDEEISHGLQTISATGKGLLAFVESYRKFTRIPTPEPSLFYLKAFIERMVELARHQNPCDHITFHTKIDPADLILHADENLISQVVINLLKNAIQAIGDQPDGQIDIQVYCNETEEVLIEIKNNGPVIPPEIVEHIFIPFFTTKEGGSGIGLSISRQIMRLSGGSLTLLPDNKETKFILKFK</sequence>
<reference evidence="12 18" key="3">
    <citation type="journal article" date="2019" name="Nat. Med.">
        <title>A library of human gut bacterial isolates paired with longitudinal multiomics data enables mechanistic microbiome research.</title>
        <authorList>
            <person name="Poyet M."/>
            <person name="Groussin M."/>
            <person name="Gibbons S.M."/>
            <person name="Avila-Pacheco J."/>
            <person name="Jiang X."/>
            <person name="Kearney S.M."/>
            <person name="Perrotta A.R."/>
            <person name="Berdy B."/>
            <person name="Zhao S."/>
            <person name="Lieberman T.D."/>
            <person name="Swanson P.K."/>
            <person name="Smith M."/>
            <person name="Roesemann S."/>
            <person name="Alexander J.E."/>
            <person name="Rich S.A."/>
            <person name="Livny J."/>
            <person name="Vlamakis H."/>
            <person name="Clish C."/>
            <person name="Bullock K."/>
            <person name="Deik A."/>
            <person name="Scott J."/>
            <person name="Pierce K.A."/>
            <person name="Xavier R.J."/>
            <person name="Alm E.J."/>
        </authorList>
    </citation>
    <scope>NUCLEOTIDE SEQUENCE [LARGE SCALE GENOMIC DNA]</scope>
    <source>
        <strain evidence="12 18">BIOML-A188</strain>
    </source>
</reference>
<evidence type="ECO:0000313" key="16">
    <source>
        <dbReference type="Proteomes" id="UP000095541"/>
    </source>
</evidence>
<evidence type="ECO:0000313" key="15">
    <source>
        <dbReference type="EMBL" id="UYU90497.1"/>
    </source>
</evidence>
<dbReference type="Proteomes" id="UP000440614">
    <property type="component" value="Unassembled WGS sequence"/>
</dbReference>
<dbReference type="Proteomes" id="UP001162960">
    <property type="component" value="Chromosome"/>
</dbReference>
<feature type="domain" description="PAS" evidence="10">
    <location>
        <begin position="112"/>
        <end position="150"/>
    </location>
</feature>
<dbReference type="EMBL" id="CZBI01000002">
    <property type="protein sequence ID" value="CUP83379.1"/>
    <property type="molecule type" value="Genomic_DNA"/>
</dbReference>
<accession>A0A173VFX2</accession>
<keyword evidence="5 11" id="KW-0418">Kinase</keyword>
<evidence type="ECO:0000313" key="17">
    <source>
        <dbReference type="Proteomes" id="UP000283616"/>
    </source>
</evidence>
<dbReference type="Gene3D" id="3.30.565.10">
    <property type="entry name" value="Histidine kinase-like ATPase, C-terminal domain"/>
    <property type="match status" value="1"/>
</dbReference>
<evidence type="ECO:0000256" key="4">
    <source>
        <dbReference type="ARBA" id="ARBA00022741"/>
    </source>
</evidence>
<dbReference type="EMBL" id="CP083685">
    <property type="protein sequence ID" value="UYU90497.1"/>
    <property type="molecule type" value="Genomic_DNA"/>
</dbReference>
<dbReference type="InterPro" id="IPR000014">
    <property type="entry name" value="PAS"/>
</dbReference>
<proteinExistence type="predicted"/>
<evidence type="ECO:0000256" key="1">
    <source>
        <dbReference type="ARBA" id="ARBA00000085"/>
    </source>
</evidence>
<keyword evidence="3 11" id="KW-0808">Transferase</keyword>
<dbReference type="EMBL" id="CP083681">
    <property type="protein sequence ID" value="UYU70910.1"/>
    <property type="molecule type" value="Genomic_DNA"/>
</dbReference>
<dbReference type="GO" id="GO:0004673">
    <property type="term" value="F:protein histidine kinase activity"/>
    <property type="evidence" value="ECO:0007669"/>
    <property type="project" value="UniProtKB-EC"/>
</dbReference>
<dbReference type="GO" id="GO:0005524">
    <property type="term" value="F:ATP binding"/>
    <property type="evidence" value="ECO:0007669"/>
    <property type="project" value="UniProtKB-KW"/>
</dbReference>
<dbReference type="SUPFAM" id="SSF55874">
    <property type="entry name" value="ATPase domain of HSP90 chaperone/DNA topoisomerase II/histidine kinase"/>
    <property type="match status" value="1"/>
</dbReference>
<dbReference type="GO" id="GO:0000160">
    <property type="term" value="P:phosphorelay signal transduction system"/>
    <property type="evidence" value="ECO:0007669"/>
    <property type="project" value="UniProtKB-KW"/>
</dbReference>
<evidence type="ECO:0000259" key="10">
    <source>
        <dbReference type="PROSITE" id="PS50112"/>
    </source>
</evidence>
<dbReference type="InterPro" id="IPR004358">
    <property type="entry name" value="Sig_transdc_His_kin-like_C"/>
</dbReference>
<dbReference type="InterPro" id="IPR003594">
    <property type="entry name" value="HATPase_dom"/>
</dbReference>
<keyword evidence="7" id="KW-0902">Two-component regulatory system</keyword>
<dbReference type="Proteomes" id="UP000283616">
    <property type="component" value="Unassembled WGS sequence"/>
</dbReference>
<name>A0A173VFX2_BACT4</name>
<dbReference type="Pfam" id="PF02518">
    <property type="entry name" value="HATPase_c"/>
    <property type="match status" value="1"/>
</dbReference>
<gene>
    <name evidence="11" type="primary">dctB</name>
    <name evidence="13" type="ORF">DW011_07605</name>
    <name evidence="11" type="ORF">ERS852557_01842</name>
    <name evidence="12" type="ORF">GAO51_13950</name>
    <name evidence="14" type="ORF">KQP59_21965</name>
    <name evidence="15" type="ORF">KQP74_21625</name>
</gene>
<dbReference type="EMBL" id="QROV01000007">
    <property type="protein sequence ID" value="RHL61093.1"/>
    <property type="molecule type" value="Genomic_DNA"/>
</dbReference>
<keyword evidence="8" id="KW-0812">Transmembrane</keyword>
<evidence type="ECO:0000313" key="18">
    <source>
        <dbReference type="Proteomes" id="UP000440614"/>
    </source>
</evidence>
<evidence type="ECO:0000256" key="8">
    <source>
        <dbReference type="SAM" id="Phobius"/>
    </source>
</evidence>
<dbReference type="SMART" id="SM00387">
    <property type="entry name" value="HATPase_c"/>
    <property type="match status" value="1"/>
</dbReference>
<dbReference type="PANTHER" id="PTHR43065">
    <property type="entry name" value="SENSOR HISTIDINE KINASE"/>
    <property type="match status" value="1"/>
</dbReference>
<dbReference type="EMBL" id="WCSY01000012">
    <property type="protein sequence ID" value="KAB4311638.1"/>
    <property type="molecule type" value="Genomic_DNA"/>
</dbReference>
<evidence type="ECO:0000256" key="6">
    <source>
        <dbReference type="ARBA" id="ARBA00022840"/>
    </source>
</evidence>
<evidence type="ECO:0000313" key="14">
    <source>
        <dbReference type="EMBL" id="UYU70910.1"/>
    </source>
</evidence>
<comment type="catalytic activity">
    <reaction evidence="1">
        <text>ATP + protein L-histidine = ADP + protein N-phospho-L-histidine.</text>
        <dbReference type="EC" id="2.7.13.3"/>
    </reaction>
</comment>
<reference evidence="14" key="4">
    <citation type="submission" date="2021-06" db="EMBL/GenBank/DDBJ databases">
        <title>Interrogation of the integrated mobile genetic elements in gut-associated Bacteroides with a consensus prediction approach.</title>
        <authorList>
            <person name="Campbell D.E."/>
            <person name="Leigh J.R."/>
            <person name="Kim T."/>
            <person name="England W."/>
            <person name="Whitaker R.J."/>
            <person name="Degnan P.H."/>
        </authorList>
    </citation>
    <scope>NUCLEOTIDE SEQUENCE</scope>
    <source>
        <strain evidence="15">VPI-3443</strain>
        <strain evidence="14">VPI-BTDOT2</strain>
    </source>
</reference>